<evidence type="ECO:0000313" key="12">
    <source>
        <dbReference type="Proteomes" id="UP000320300"/>
    </source>
</evidence>
<keyword evidence="8" id="KW-0964">Secreted</keyword>
<dbReference type="GO" id="GO:0004222">
    <property type="term" value="F:metalloendopeptidase activity"/>
    <property type="evidence" value="ECO:0007669"/>
    <property type="project" value="UniProtKB-UniRule"/>
</dbReference>
<accession>A0A521CQ06</accession>
<dbReference type="Proteomes" id="UP000320300">
    <property type="component" value="Unassembled WGS sequence"/>
</dbReference>
<dbReference type="GO" id="GO:0005576">
    <property type="term" value="C:extracellular region"/>
    <property type="evidence" value="ECO:0007669"/>
    <property type="project" value="UniProtKB-SubCell"/>
</dbReference>
<organism evidence="11 12">
    <name type="scientific">Pedobacter westerhofensis</name>
    <dbReference type="NCBI Taxonomy" id="425512"/>
    <lineage>
        <taxon>Bacteria</taxon>
        <taxon>Pseudomonadati</taxon>
        <taxon>Bacteroidota</taxon>
        <taxon>Sphingobacteriia</taxon>
        <taxon>Sphingobacteriales</taxon>
        <taxon>Sphingobacteriaceae</taxon>
        <taxon>Pedobacter</taxon>
    </lineage>
</organism>
<dbReference type="Gene3D" id="3.10.170.10">
    <property type="match status" value="1"/>
</dbReference>
<sequence length="384" mass="42615">MMKNITLAQPCNLNHRHSIQCIIPPYMRLQLISDNEIKRKQLKLHLGDLSLDEEIRGRRQAYSKLNPTEKSLLAAHQFEAGGISKSVLKSLNAEPEVIPQPSRLVYYAENSQTLPGKLIRKEGSTASKDADANNVYDSAGATWDFYYSIFGRNSIDNKGMKMIQTVHYLKDYDNAFWDGKQMIYGDGDGKIFASFTTDIDVTGHELTHGVVQYECNLEYKDQSGALNESLADIFGILIKQKALNQDVNTSNWLIGENILIGNEYAIRSLKAPGSAYVNHPDLGTDPQPDHMSGYKYDPDDNGGVHLNSGIPSHAFYLASSDIGGYAWEKVGRVWYKAMCNRDLVPTNASFADFKQATITESGNLFGAADQVTTAITNAWNNVGV</sequence>
<evidence type="ECO:0000256" key="4">
    <source>
        <dbReference type="ARBA" id="ARBA00022801"/>
    </source>
</evidence>
<keyword evidence="12" id="KW-1185">Reference proteome</keyword>
<evidence type="ECO:0000256" key="7">
    <source>
        <dbReference type="PIRSR" id="PIRSR623612-1"/>
    </source>
</evidence>
<dbReference type="PANTHER" id="PTHR43579:SF1">
    <property type="entry name" value="NEUTRAL METALLOPROTEINASE"/>
    <property type="match status" value="1"/>
</dbReference>
<feature type="active site" description="Proton donor" evidence="7">
    <location>
        <position position="305"/>
    </location>
</feature>
<evidence type="ECO:0000313" key="11">
    <source>
        <dbReference type="EMBL" id="SMO61503.1"/>
    </source>
</evidence>
<gene>
    <name evidence="11" type="ORF">SAMN06265348_104105</name>
</gene>
<dbReference type="PANTHER" id="PTHR43579">
    <property type="match status" value="1"/>
</dbReference>
<evidence type="ECO:0000256" key="3">
    <source>
        <dbReference type="ARBA" id="ARBA00022723"/>
    </source>
</evidence>
<dbReference type="GO" id="GO:0046872">
    <property type="term" value="F:metal ion binding"/>
    <property type="evidence" value="ECO:0007669"/>
    <property type="project" value="UniProtKB-UniRule"/>
</dbReference>
<comment type="function">
    <text evidence="8">Extracellular zinc metalloprotease.</text>
</comment>
<keyword evidence="4 8" id="KW-0378">Hydrolase</keyword>
<dbReference type="SUPFAM" id="SSF55486">
    <property type="entry name" value="Metalloproteases ('zincins'), catalytic domain"/>
    <property type="match status" value="1"/>
</dbReference>
<dbReference type="InterPro" id="IPR027268">
    <property type="entry name" value="Peptidase_M4/M1_CTD_sf"/>
</dbReference>
<comment type="subcellular location">
    <subcellularLocation>
        <location evidence="8">Secreted</location>
    </subcellularLocation>
</comment>
<dbReference type="AlphaFoldDB" id="A0A521CQ06"/>
<name>A0A521CQ06_9SPHI</name>
<dbReference type="PRINTS" id="PR00730">
    <property type="entry name" value="THERMOLYSIN"/>
</dbReference>
<evidence type="ECO:0000256" key="6">
    <source>
        <dbReference type="ARBA" id="ARBA00023049"/>
    </source>
</evidence>
<dbReference type="Gene3D" id="1.10.390.10">
    <property type="entry name" value="Neutral Protease Domain 2"/>
    <property type="match status" value="1"/>
</dbReference>
<dbReference type="EMBL" id="FXTN01000004">
    <property type="protein sequence ID" value="SMO61503.1"/>
    <property type="molecule type" value="Genomic_DNA"/>
</dbReference>
<dbReference type="CDD" id="cd09597">
    <property type="entry name" value="M4_TLP"/>
    <property type="match status" value="1"/>
</dbReference>
<evidence type="ECO:0000256" key="1">
    <source>
        <dbReference type="ARBA" id="ARBA00009388"/>
    </source>
</evidence>
<dbReference type="InterPro" id="IPR023612">
    <property type="entry name" value="Peptidase_M4"/>
</dbReference>
<keyword evidence="6 8" id="KW-0482">Metalloprotease</keyword>
<evidence type="ECO:0000256" key="8">
    <source>
        <dbReference type="RuleBase" id="RU366073"/>
    </source>
</evidence>
<keyword evidence="5 8" id="KW-0862">Zinc</keyword>
<dbReference type="OrthoDB" id="291295at2"/>
<dbReference type="EC" id="3.4.24.-" evidence="8"/>
<proteinExistence type="inferred from homology"/>
<evidence type="ECO:0000259" key="10">
    <source>
        <dbReference type="Pfam" id="PF02868"/>
    </source>
</evidence>
<dbReference type="InterPro" id="IPR013856">
    <property type="entry name" value="Peptidase_M4_domain"/>
</dbReference>
<comment type="cofactor">
    <cofactor evidence="8">
        <name>Zn(2+)</name>
        <dbReference type="ChEBI" id="CHEBI:29105"/>
    </cofactor>
</comment>
<evidence type="ECO:0000256" key="2">
    <source>
        <dbReference type="ARBA" id="ARBA00022670"/>
    </source>
</evidence>
<keyword evidence="3" id="KW-0479">Metal-binding</keyword>
<feature type="active site" evidence="7">
    <location>
        <position position="205"/>
    </location>
</feature>
<reference evidence="11 12" key="1">
    <citation type="submission" date="2017-05" db="EMBL/GenBank/DDBJ databases">
        <authorList>
            <person name="Varghese N."/>
            <person name="Submissions S."/>
        </authorList>
    </citation>
    <scope>NUCLEOTIDE SEQUENCE [LARGE SCALE GENOMIC DNA]</scope>
    <source>
        <strain evidence="11 12">DSM 19036</strain>
    </source>
</reference>
<dbReference type="GO" id="GO:0006508">
    <property type="term" value="P:proteolysis"/>
    <property type="evidence" value="ECO:0007669"/>
    <property type="project" value="UniProtKB-KW"/>
</dbReference>
<keyword evidence="2 8" id="KW-0645">Protease</keyword>
<dbReference type="RefSeq" id="WP_142527814.1">
    <property type="nucleotide sequence ID" value="NZ_CBCSJO010000001.1"/>
</dbReference>
<dbReference type="Pfam" id="PF02868">
    <property type="entry name" value="Peptidase_M4_C"/>
    <property type="match status" value="1"/>
</dbReference>
<feature type="domain" description="Peptidase M4 C-terminal" evidence="10">
    <location>
        <begin position="216"/>
        <end position="384"/>
    </location>
</feature>
<evidence type="ECO:0000259" key="9">
    <source>
        <dbReference type="Pfam" id="PF01447"/>
    </source>
</evidence>
<dbReference type="InterPro" id="IPR001570">
    <property type="entry name" value="Peptidase_M4_C_domain"/>
</dbReference>
<comment type="similarity">
    <text evidence="1 8">Belongs to the peptidase M4 family.</text>
</comment>
<evidence type="ECO:0000256" key="5">
    <source>
        <dbReference type="ARBA" id="ARBA00022833"/>
    </source>
</evidence>
<dbReference type="InterPro" id="IPR052759">
    <property type="entry name" value="Metalloprotease_M4"/>
</dbReference>
<protein>
    <recommendedName>
        <fullName evidence="8">Neutral metalloproteinase</fullName>
        <ecNumber evidence="8">3.4.24.-</ecNumber>
    </recommendedName>
</protein>
<dbReference type="Pfam" id="PF01447">
    <property type="entry name" value="Peptidase_M4"/>
    <property type="match status" value="1"/>
</dbReference>
<feature type="domain" description="Peptidase M4" evidence="9">
    <location>
        <begin position="109"/>
        <end position="212"/>
    </location>
</feature>